<dbReference type="GO" id="GO:0008168">
    <property type="term" value="F:methyltransferase activity"/>
    <property type="evidence" value="ECO:0007669"/>
    <property type="project" value="UniProtKB-KW"/>
</dbReference>
<dbReference type="AlphaFoldDB" id="A0A6G4WMX0"/>
<evidence type="ECO:0000313" key="3">
    <source>
        <dbReference type="Proteomes" id="UP001642900"/>
    </source>
</evidence>
<gene>
    <name evidence="2" type="ORF">G6N73_34980</name>
</gene>
<dbReference type="Gene3D" id="3.40.50.150">
    <property type="entry name" value="Vaccinia Virus protein VP39"/>
    <property type="match status" value="1"/>
</dbReference>
<keyword evidence="2" id="KW-0808">Transferase</keyword>
<sequence length="246" mass="27636">MTIQSKTEIFEFSNGVRVYASDLLAEQRTRYSELGSAPLHEPVEEYWLRTTLESIPSKAPVFVDLGSALGYYSVLVKKISPKFRVISVDPNPFFHKRHAETVKLNGLAEGDIELVKKAVYSRAGHVSLADKNFGSFVCDKFQNDGEGINVIEVESVTIEELVEAVSGHIDFMKMDIQGAELDVFRSVDVQEMSNNVSNIIIGTHGKVLHDEILKLLSTGYRIAFEDHCPEHQPDGIIVAHSRRRRY</sequence>
<dbReference type="EMBL" id="JAAKZF010000193">
    <property type="protein sequence ID" value="NGO56111.1"/>
    <property type="molecule type" value="Genomic_DNA"/>
</dbReference>
<dbReference type="Proteomes" id="UP001642900">
    <property type="component" value="Unassembled WGS sequence"/>
</dbReference>
<dbReference type="Pfam" id="PF05050">
    <property type="entry name" value="Methyltransf_21"/>
    <property type="match status" value="1"/>
</dbReference>
<dbReference type="PANTHER" id="PTHR34203:SF15">
    <property type="entry name" value="SLL1173 PROTEIN"/>
    <property type="match status" value="1"/>
</dbReference>
<feature type="domain" description="Methyltransferase FkbM" evidence="1">
    <location>
        <begin position="77"/>
        <end position="221"/>
    </location>
</feature>
<protein>
    <submittedName>
        <fullName evidence="2">FkbM family methyltransferase</fullName>
    </submittedName>
</protein>
<proteinExistence type="predicted"/>
<dbReference type="PANTHER" id="PTHR34203">
    <property type="entry name" value="METHYLTRANSFERASE, FKBM FAMILY PROTEIN"/>
    <property type="match status" value="1"/>
</dbReference>
<name>A0A6G4WMX0_9HYPH</name>
<reference evidence="2 3" key="1">
    <citation type="submission" date="2020-02" db="EMBL/GenBank/DDBJ databases">
        <title>Genome sequence of strain CCNWXJ40-4.</title>
        <authorList>
            <person name="Gao J."/>
            <person name="Sun J."/>
        </authorList>
    </citation>
    <scope>NUCLEOTIDE SEQUENCE [LARGE SCALE GENOMIC DNA]</scope>
    <source>
        <strain evidence="2 3">CCNWXJ 40-4</strain>
    </source>
</reference>
<dbReference type="RefSeq" id="WP_165034437.1">
    <property type="nucleotide sequence ID" value="NZ_JAAKZF010000193.1"/>
</dbReference>
<dbReference type="InterPro" id="IPR006342">
    <property type="entry name" value="FkbM_mtfrase"/>
</dbReference>
<keyword evidence="3" id="KW-1185">Reference proteome</keyword>
<accession>A0A6G4WMX0</accession>
<dbReference type="SUPFAM" id="SSF53335">
    <property type="entry name" value="S-adenosyl-L-methionine-dependent methyltransferases"/>
    <property type="match status" value="1"/>
</dbReference>
<organism evidence="2 3">
    <name type="scientific">Allomesorhizobium camelthorni</name>
    <dbReference type="NCBI Taxonomy" id="475069"/>
    <lineage>
        <taxon>Bacteria</taxon>
        <taxon>Pseudomonadati</taxon>
        <taxon>Pseudomonadota</taxon>
        <taxon>Alphaproteobacteria</taxon>
        <taxon>Hyphomicrobiales</taxon>
        <taxon>Phyllobacteriaceae</taxon>
        <taxon>Allomesorhizobium</taxon>
    </lineage>
</organism>
<comment type="caution">
    <text evidence="2">The sequence shown here is derived from an EMBL/GenBank/DDBJ whole genome shotgun (WGS) entry which is preliminary data.</text>
</comment>
<dbReference type="InterPro" id="IPR052514">
    <property type="entry name" value="SAM-dependent_MTase"/>
</dbReference>
<dbReference type="GO" id="GO:0032259">
    <property type="term" value="P:methylation"/>
    <property type="evidence" value="ECO:0007669"/>
    <property type="project" value="UniProtKB-KW"/>
</dbReference>
<evidence type="ECO:0000313" key="2">
    <source>
        <dbReference type="EMBL" id="NGO56111.1"/>
    </source>
</evidence>
<dbReference type="InterPro" id="IPR029063">
    <property type="entry name" value="SAM-dependent_MTases_sf"/>
</dbReference>
<evidence type="ECO:0000259" key="1">
    <source>
        <dbReference type="Pfam" id="PF05050"/>
    </source>
</evidence>
<dbReference type="NCBIfam" id="TIGR01444">
    <property type="entry name" value="fkbM_fam"/>
    <property type="match status" value="1"/>
</dbReference>
<keyword evidence="2" id="KW-0489">Methyltransferase</keyword>